<protein>
    <recommendedName>
        <fullName evidence="5">Peptide methionine sulfoxide reductase MsrB</fullName>
        <ecNumber evidence="5">1.8.4.12</ecNumber>
    </recommendedName>
    <alternativeName>
        <fullName evidence="5">Peptide-methionine (R)-S-oxide reductase</fullName>
    </alternativeName>
</protein>
<reference evidence="8 9" key="1">
    <citation type="journal article" date="2019" name="Int. J. Syst. Evol. Microbiol.">
        <title>The Global Catalogue of Microorganisms (GCM) 10K type strain sequencing project: providing services to taxonomists for standard genome sequencing and annotation.</title>
        <authorList>
            <consortium name="The Broad Institute Genomics Platform"/>
            <consortium name="The Broad Institute Genome Sequencing Center for Infectious Disease"/>
            <person name="Wu L."/>
            <person name="Ma J."/>
        </authorList>
    </citation>
    <scope>NUCLEOTIDE SEQUENCE [LARGE SCALE GENOMIC DNA]</scope>
    <source>
        <strain evidence="8 9">CGMCC 1.15824</strain>
    </source>
</reference>
<dbReference type="PANTHER" id="PTHR10173">
    <property type="entry name" value="METHIONINE SULFOXIDE REDUCTASE"/>
    <property type="match status" value="1"/>
</dbReference>
<feature type="binding site" evidence="5">
    <location>
        <position position="103"/>
    </location>
    <ligand>
        <name>Zn(2+)</name>
        <dbReference type="ChEBI" id="CHEBI:29105"/>
    </ligand>
</feature>
<name>A0ABD5QL92_9EURY</name>
<dbReference type="PANTHER" id="PTHR10173:SF52">
    <property type="entry name" value="METHIONINE-R-SULFOXIDE REDUCTASE B1"/>
    <property type="match status" value="1"/>
</dbReference>
<dbReference type="GO" id="GO:0033743">
    <property type="term" value="F:peptide-methionine (R)-S-oxide reductase activity"/>
    <property type="evidence" value="ECO:0007669"/>
    <property type="project" value="UniProtKB-UniRule"/>
</dbReference>
<evidence type="ECO:0000259" key="7">
    <source>
        <dbReference type="PROSITE" id="PS51790"/>
    </source>
</evidence>
<dbReference type="Gene3D" id="2.170.150.20">
    <property type="entry name" value="Peptide methionine sulfoxide reductase"/>
    <property type="match status" value="1"/>
</dbReference>
<accession>A0ABD5QL92</accession>
<evidence type="ECO:0000256" key="4">
    <source>
        <dbReference type="ARBA" id="ARBA00048488"/>
    </source>
</evidence>
<dbReference type="FunFam" id="2.170.150.20:FF:000009">
    <property type="entry name" value="Peptide-methionine (R)-S-oxide reductase"/>
    <property type="match status" value="1"/>
</dbReference>
<evidence type="ECO:0000256" key="5">
    <source>
        <dbReference type="HAMAP-Rule" id="MF_01400"/>
    </source>
</evidence>
<evidence type="ECO:0000256" key="2">
    <source>
        <dbReference type="ARBA" id="ARBA00022833"/>
    </source>
</evidence>
<dbReference type="InterPro" id="IPR002579">
    <property type="entry name" value="Met_Sox_Rdtase_MsrB_dom"/>
</dbReference>
<evidence type="ECO:0000313" key="9">
    <source>
        <dbReference type="Proteomes" id="UP001595925"/>
    </source>
</evidence>
<gene>
    <name evidence="5 8" type="primary">msrB</name>
    <name evidence="8" type="ORF">ACFPFO_18940</name>
</gene>
<comment type="similarity">
    <text evidence="5">Belongs to the MsrB Met sulfoxide reductase family.</text>
</comment>
<dbReference type="RefSeq" id="WP_114576515.1">
    <property type="nucleotide sequence ID" value="NZ_JAIVEF010000004.1"/>
</dbReference>
<evidence type="ECO:0000313" key="8">
    <source>
        <dbReference type="EMBL" id="MFC4989797.1"/>
    </source>
</evidence>
<dbReference type="AlphaFoldDB" id="A0ABD5QL92"/>
<dbReference type="Pfam" id="PF01641">
    <property type="entry name" value="SelR"/>
    <property type="match status" value="1"/>
</dbReference>
<keyword evidence="1 5" id="KW-0479">Metal-binding</keyword>
<dbReference type="EMBL" id="JBHSJG010000054">
    <property type="protein sequence ID" value="MFC4989797.1"/>
    <property type="molecule type" value="Genomic_DNA"/>
</dbReference>
<dbReference type="PROSITE" id="PS51790">
    <property type="entry name" value="MSRB"/>
    <property type="match status" value="1"/>
</dbReference>
<feature type="domain" description="MsrB" evidence="7">
    <location>
        <begin position="16"/>
        <end position="137"/>
    </location>
</feature>
<dbReference type="HAMAP" id="MF_01400">
    <property type="entry name" value="MsrB"/>
    <property type="match status" value="1"/>
</dbReference>
<feature type="binding site" evidence="5">
    <location>
        <position position="55"/>
    </location>
    <ligand>
        <name>Zn(2+)</name>
        <dbReference type="ChEBI" id="CHEBI:29105"/>
    </ligand>
</feature>
<dbReference type="EC" id="1.8.4.12" evidence="5"/>
<comment type="cofactor">
    <cofactor evidence="5">
        <name>Zn(2+)</name>
        <dbReference type="ChEBI" id="CHEBI:29105"/>
    </cofactor>
    <text evidence="5">Binds 1 zinc ion per subunit. The zinc ion is important for the structural integrity of the protein.</text>
</comment>
<dbReference type="InterPro" id="IPR011057">
    <property type="entry name" value="Mss4-like_sf"/>
</dbReference>
<comment type="catalytic activity">
    <reaction evidence="4 5">
        <text>L-methionyl-[protein] + [thioredoxin]-disulfide + H2O = L-methionyl-(R)-S-oxide-[protein] + [thioredoxin]-dithiol</text>
        <dbReference type="Rhea" id="RHEA:24164"/>
        <dbReference type="Rhea" id="RHEA-COMP:10698"/>
        <dbReference type="Rhea" id="RHEA-COMP:10700"/>
        <dbReference type="Rhea" id="RHEA-COMP:12313"/>
        <dbReference type="Rhea" id="RHEA-COMP:12314"/>
        <dbReference type="ChEBI" id="CHEBI:15377"/>
        <dbReference type="ChEBI" id="CHEBI:16044"/>
        <dbReference type="ChEBI" id="CHEBI:29950"/>
        <dbReference type="ChEBI" id="CHEBI:45764"/>
        <dbReference type="ChEBI" id="CHEBI:50058"/>
        <dbReference type="EC" id="1.8.4.12"/>
    </reaction>
</comment>
<feature type="binding site" evidence="5">
    <location>
        <position position="58"/>
    </location>
    <ligand>
        <name>Zn(2+)</name>
        <dbReference type="ChEBI" id="CHEBI:29105"/>
    </ligand>
</feature>
<keyword evidence="2 5" id="KW-0862">Zinc</keyword>
<feature type="active site" description="Nucleophile" evidence="5">
    <location>
        <position position="126"/>
    </location>
</feature>
<proteinExistence type="inferred from homology"/>
<sequence>MSQDQYEEGESVPDSDDEWRERLSEEEYEILREAGTEAPFSGEFLDHKEDGSYVCAGCGAELFDSETKFDSGCGWPSFSDVDDDRVETRRDTSNGMDRTEVLCANCGGHLGHVFDDGPEPTGKRYCINSVALGFDDE</sequence>
<feature type="compositionally biased region" description="Acidic residues" evidence="6">
    <location>
        <begin position="1"/>
        <end position="18"/>
    </location>
</feature>
<dbReference type="InterPro" id="IPR028427">
    <property type="entry name" value="Met_Sox_Rdtase_MsrB"/>
</dbReference>
<dbReference type="SUPFAM" id="SSF51316">
    <property type="entry name" value="Mss4-like"/>
    <property type="match status" value="1"/>
</dbReference>
<dbReference type="GO" id="GO:0008270">
    <property type="term" value="F:zinc ion binding"/>
    <property type="evidence" value="ECO:0007669"/>
    <property type="project" value="UniProtKB-UniRule"/>
</dbReference>
<organism evidence="8 9">
    <name type="scientific">Saliphagus infecundisoli</name>
    <dbReference type="NCBI Taxonomy" id="1849069"/>
    <lineage>
        <taxon>Archaea</taxon>
        <taxon>Methanobacteriati</taxon>
        <taxon>Methanobacteriota</taxon>
        <taxon>Stenosarchaea group</taxon>
        <taxon>Halobacteria</taxon>
        <taxon>Halobacteriales</taxon>
        <taxon>Natrialbaceae</taxon>
        <taxon>Saliphagus</taxon>
    </lineage>
</organism>
<feature type="binding site" evidence="5">
    <location>
        <position position="106"/>
    </location>
    <ligand>
        <name>Zn(2+)</name>
        <dbReference type="ChEBI" id="CHEBI:29105"/>
    </ligand>
</feature>
<dbReference type="Proteomes" id="UP001595925">
    <property type="component" value="Unassembled WGS sequence"/>
</dbReference>
<evidence type="ECO:0000256" key="6">
    <source>
        <dbReference type="SAM" id="MobiDB-lite"/>
    </source>
</evidence>
<dbReference type="NCBIfam" id="TIGR00357">
    <property type="entry name" value="peptide-methionine (R)-S-oxide reductase MsrB"/>
    <property type="match status" value="1"/>
</dbReference>
<keyword evidence="3 5" id="KW-0560">Oxidoreductase</keyword>
<comment type="caution">
    <text evidence="8">The sequence shown here is derived from an EMBL/GenBank/DDBJ whole genome shotgun (WGS) entry which is preliminary data.</text>
</comment>
<evidence type="ECO:0000256" key="3">
    <source>
        <dbReference type="ARBA" id="ARBA00023002"/>
    </source>
</evidence>
<feature type="region of interest" description="Disordered" evidence="6">
    <location>
        <begin position="1"/>
        <end position="26"/>
    </location>
</feature>
<evidence type="ECO:0000256" key="1">
    <source>
        <dbReference type="ARBA" id="ARBA00022723"/>
    </source>
</evidence>
<keyword evidence="9" id="KW-1185">Reference proteome</keyword>